<reference evidence="9" key="2">
    <citation type="submission" date="2015-02" db="UniProtKB">
        <authorList>
            <consortium name="EnsemblMetazoa"/>
        </authorList>
    </citation>
    <scope>IDENTIFICATION</scope>
</reference>
<evidence type="ECO:0000313" key="9">
    <source>
        <dbReference type="EnsemblMetazoa" id="SMAR010494-PA"/>
    </source>
</evidence>
<evidence type="ECO:0000259" key="8">
    <source>
        <dbReference type="Pfam" id="PF01979"/>
    </source>
</evidence>
<dbReference type="SUPFAM" id="SSF51338">
    <property type="entry name" value="Composite domain of metallo-dependent hydrolases"/>
    <property type="match status" value="2"/>
</dbReference>
<dbReference type="PANTHER" id="PTHR11647:SF1">
    <property type="entry name" value="COLLAPSIN RESPONSE MEDIATOR PROTEIN"/>
    <property type="match status" value="1"/>
</dbReference>
<dbReference type="InterPro" id="IPR006680">
    <property type="entry name" value="Amidohydro-rel"/>
</dbReference>
<dbReference type="InterPro" id="IPR032466">
    <property type="entry name" value="Metal_Hydrolase"/>
</dbReference>
<dbReference type="Proteomes" id="UP000014500">
    <property type="component" value="Unassembled WGS sequence"/>
</dbReference>
<dbReference type="EnsemblMetazoa" id="SMAR010494-RA">
    <property type="protein sequence ID" value="SMAR010494-PA"/>
    <property type="gene ID" value="SMAR010494"/>
</dbReference>
<dbReference type="GO" id="GO:0006208">
    <property type="term" value="P:pyrimidine nucleobase catabolic process"/>
    <property type="evidence" value="ECO:0007669"/>
    <property type="project" value="TreeGrafter"/>
</dbReference>
<evidence type="ECO:0000256" key="1">
    <source>
        <dbReference type="ARBA" id="ARBA00001947"/>
    </source>
</evidence>
<sequence>MSEASCILIKGGTVVNDDHLFEADVLIQNGIIKKVGKGLDSKLPNCEVIDARNKYVMPGGIDTHTHMQFPFMNTVSIDDFYQGTAAAIAGGTTMIMDFAIPKRGESLVVTFKKWRDWADAKVCCDYGLHVGITWWSNTVEKEMATLVSTAGVNSFKCFMAYKHSLMIEDADLMNCFKTCHNIGALAMVHAEDGNIIDEMEKMVKASGVTGPEGHELSRPEQVEGIATHRAIVIAGLVHCPLYVVHVMSRSAADLITKARLKGSVVFGEPIAAGLGTDGTHYFNKCWKHAAAHIISPPLRPDPTTPGYLMDLLSTDGLQLTGSDNCTFSSEQKAVGEKDFTKIPNGVNGVEDRMSIIWEKGVITGKMDPSRFVAVTSSNAAKIFNIYPQKGRIAEGSDADVVVWDPSAERIISAKTHHQACDFNIFEGMKVHGVPVYVISRGKIVAENGKLNVVKGWGKYISMPPYSPIAYKRIEVRDKEGIVGVSR</sequence>
<comment type="similarity">
    <text evidence="2">Belongs to the metallo-dependent hydrolases superfamily. Hydantoinase/dihydropyrimidinase family.</text>
</comment>
<protein>
    <recommendedName>
        <fullName evidence="6">dihydropyrimidinase</fullName>
        <ecNumber evidence="6">3.5.2.2</ecNumber>
    </recommendedName>
</protein>
<dbReference type="InterPro" id="IPR011059">
    <property type="entry name" value="Metal-dep_hydrolase_composite"/>
</dbReference>
<name>T1J9U6_STRMM</name>
<dbReference type="STRING" id="126957.T1J9U6"/>
<dbReference type="GO" id="GO:0005829">
    <property type="term" value="C:cytosol"/>
    <property type="evidence" value="ECO:0007669"/>
    <property type="project" value="TreeGrafter"/>
</dbReference>
<dbReference type="FunFam" id="3.20.20.140:FF:000076">
    <property type="entry name" value="Dihydropyrimidinase like 2"/>
    <property type="match status" value="1"/>
</dbReference>
<comment type="cofactor">
    <cofactor evidence="1">
        <name>Zn(2+)</name>
        <dbReference type="ChEBI" id="CHEBI:29105"/>
    </cofactor>
</comment>
<evidence type="ECO:0000256" key="2">
    <source>
        <dbReference type="ARBA" id="ARBA00008829"/>
    </source>
</evidence>
<evidence type="ECO:0000256" key="4">
    <source>
        <dbReference type="ARBA" id="ARBA00022801"/>
    </source>
</evidence>
<evidence type="ECO:0000256" key="6">
    <source>
        <dbReference type="ARBA" id="ARBA00039113"/>
    </source>
</evidence>
<organism evidence="9 10">
    <name type="scientific">Strigamia maritima</name>
    <name type="common">European centipede</name>
    <name type="synonym">Geophilus maritimus</name>
    <dbReference type="NCBI Taxonomy" id="126957"/>
    <lineage>
        <taxon>Eukaryota</taxon>
        <taxon>Metazoa</taxon>
        <taxon>Ecdysozoa</taxon>
        <taxon>Arthropoda</taxon>
        <taxon>Myriapoda</taxon>
        <taxon>Chilopoda</taxon>
        <taxon>Pleurostigmophora</taxon>
        <taxon>Geophilomorpha</taxon>
        <taxon>Linotaeniidae</taxon>
        <taxon>Strigamia</taxon>
    </lineage>
</organism>
<keyword evidence="3" id="KW-0479">Metal-binding</keyword>
<dbReference type="Pfam" id="PF01979">
    <property type="entry name" value="Amidohydro_1"/>
    <property type="match status" value="1"/>
</dbReference>
<dbReference type="NCBIfam" id="TIGR02033">
    <property type="entry name" value="D-hydantoinase"/>
    <property type="match status" value="1"/>
</dbReference>
<dbReference type="SUPFAM" id="SSF51556">
    <property type="entry name" value="Metallo-dependent hydrolases"/>
    <property type="match status" value="1"/>
</dbReference>
<dbReference type="EMBL" id="JH431979">
    <property type="status" value="NOT_ANNOTATED_CDS"/>
    <property type="molecule type" value="Genomic_DNA"/>
</dbReference>
<feature type="domain" description="Amidohydrolase-related" evidence="8">
    <location>
        <begin position="55"/>
        <end position="444"/>
    </location>
</feature>
<evidence type="ECO:0000256" key="3">
    <source>
        <dbReference type="ARBA" id="ARBA00022723"/>
    </source>
</evidence>
<dbReference type="GO" id="GO:0004157">
    <property type="term" value="F:dihydropyrimidinase activity"/>
    <property type="evidence" value="ECO:0007669"/>
    <property type="project" value="UniProtKB-EC"/>
</dbReference>
<keyword evidence="4" id="KW-0378">Hydrolase</keyword>
<dbReference type="HOGENOM" id="CLU_015572_2_2_1"/>
<reference evidence="10" key="1">
    <citation type="submission" date="2011-05" db="EMBL/GenBank/DDBJ databases">
        <authorList>
            <person name="Richards S.R."/>
            <person name="Qu J."/>
            <person name="Jiang H."/>
            <person name="Jhangiani S.N."/>
            <person name="Agravi P."/>
            <person name="Goodspeed R."/>
            <person name="Gross S."/>
            <person name="Mandapat C."/>
            <person name="Jackson L."/>
            <person name="Mathew T."/>
            <person name="Pu L."/>
            <person name="Thornton R."/>
            <person name="Saada N."/>
            <person name="Wilczek-Boney K.B."/>
            <person name="Lee S."/>
            <person name="Kovar C."/>
            <person name="Wu Y."/>
            <person name="Scherer S.E."/>
            <person name="Worley K.C."/>
            <person name="Muzny D.M."/>
            <person name="Gibbs R."/>
        </authorList>
    </citation>
    <scope>NUCLEOTIDE SEQUENCE</scope>
    <source>
        <strain evidence="10">Brora</strain>
    </source>
</reference>
<dbReference type="GO" id="GO:0046872">
    <property type="term" value="F:metal ion binding"/>
    <property type="evidence" value="ECO:0007669"/>
    <property type="project" value="UniProtKB-KW"/>
</dbReference>
<evidence type="ECO:0000256" key="5">
    <source>
        <dbReference type="ARBA" id="ARBA00036696"/>
    </source>
</evidence>
<comment type="PTM">
    <text evidence="7">Carbamylation allows a single lysine to coordinate two divalent metal cations.</text>
</comment>
<evidence type="ECO:0000256" key="7">
    <source>
        <dbReference type="PIRSR" id="PIRSR611778-50"/>
    </source>
</evidence>
<dbReference type="EC" id="3.5.2.2" evidence="6"/>
<feature type="modified residue" description="N6-carboxylysine" evidence="7">
    <location>
        <position position="156"/>
    </location>
</feature>
<dbReference type="Gene3D" id="3.20.20.140">
    <property type="entry name" value="Metal-dependent hydrolases"/>
    <property type="match status" value="1"/>
</dbReference>
<dbReference type="InterPro" id="IPR050378">
    <property type="entry name" value="Metallo-dep_Hydrolases_sf"/>
</dbReference>
<accession>T1J9U6</accession>
<dbReference type="OMA" id="SAETHHM"/>
<comment type="catalytic activity">
    <reaction evidence="5">
        <text>5,6-dihydrouracil + H2O = 3-(carbamoylamino)propanoate + H(+)</text>
        <dbReference type="Rhea" id="RHEA:16121"/>
        <dbReference type="ChEBI" id="CHEBI:11892"/>
        <dbReference type="ChEBI" id="CHEBI:15377"/>
        <dbReference type="ChEBI" id="CHEBI:15378"/>
        <dbReference type="ChEBI" id="CHEBI:15901"/>
        <dbReference type="EC" id="3.5.2.2"/>
    </reaction>
</comment>
<dbReference type="InterPro" id="IPR011778">
    <property type="entry name" value="Hydantoinase/dihydroPyrase"/>
</dbReference>
<dbReference type="Gene3D" id="2.30.40.10">
    <property type="entry name" value="Urease, subunit C, domain 1"/>
    <property type="match status" value="1"/>
</dbReference>
<dbReference type="PANTHER" id="PTHR11647">
    <property type="entry name" value="HYDRANTOINASE/DIHYDROPYRIMIDINASE FAMILY MEMBER"/>
    <property type="match status" value="1"/>
</dbReference>
<keyword evidence="10" id="KW-1185">Reference proteome</keyword>
<dbReference type="CDD" id="cd01314">
    <property type="entry name" value="D-HYD"/>
    <property type="match status" value="1"/>
</dbReference>
<proteinExistence type="inferred from homology"/>
<dbReference type="eggNOG" id="KOG2584">
    <property type="taxonomic scope" value="Eukaryota"/>
</dbReference>
<evidence type="ECO:0000313" key="10">
    <source>
        <dbReference type="Proteomes" id="UP000014500"/>
    </source>
</evidence>
<dbReference type="AlphaFoldDB" id="T1J9U6"/>
<dbReference type="PhylomeDB" id="T1J9U6"/>